<evidence type="ECO:0000313" key="3">
    <source>
        <dbReference type="Proteomes" id="UP000271974"/>
    </source>
</evidence>
<feature type="non-terminal residue" evidence="2">
    <location>
        <position position="117"/>
    </location>
</feature>
<name>A0A433T7E0_ELYCH</name>
<gene>
    <name evidence="2" type="ORF">EGW08_014744</name>
</gene>
<dbReference type="Proteomes" id="UP000271974">
    <property type="component" value="Unassembled WGS sequence"/>
</dbReference>
<proteinExistence type="predicted"/>
<accession>A0A433T7E0</accession>
<evidence type="ECO:0000313" key="2">
    <source>
        <dbReference type="EMBL" id="RUS77497.1"/>
    </source>
</evidence>
<sequence length="117" mass="13069">MASRFPSRSNATLTSREEHLRQINEWAPVLLAAVFAIAGVYGVGVAIPALYDSHAWRRGMQVLACLSFAELLSHWWLTRFTDASYTRLETCLEVKVTSRDFKDAPVCPRPWGALASS</sequence>
<protein>
    <submittedName>
        <fullName evidence="2">Uncharacterized protein</fullName>
    </submittedName>
</protein>
<dbReference type="EMBL" id="RQTK01000576">
    <property type="protein sequence ID" value="RUS77497.1"/>
    <property type="molecule type" value="Genomic_DNA"/>
</dbReference>
<feature type="transmembrane region" description="Helical" evidence="1">
    <location>
        <begin position="26"/>
        <end position="51"/>
    </location>
</feature>
<keyword evidence="1" id="KW-0472">Membrane</keyword>
<comment type="caution">
    <text evidence="2">The sequence shown here is derived from an EMBL/GenBank/DDBJ whole genome shotgun (WGS) entry which is preliminary data.</text>
</comment>
<evidence type="ECO:0000256" key="1">
    <source>
        <dbReference type="SAM" id="Phobius"/>
    </source>
</evidence>
<dbReference type="OrthoDB" id="10473710at2759"/>
<keyword evidence="1" id="KW-0812">Transmembrane</keyword>
<organism evidence="2 3">
    <name type="scientific">Elysia chlorotica</name>
    <name type="common">Eastern emerald elysia</name>
    <name type="synonym">Sea slug</name>
    <dbReference type="NCBI Taxonomy" id="188477"/>
    <lineage>
        <taxon>Eukaryota</taxon>
        <taxon>Metazoa</taxon>
        <taxon>Spiralia</taxon>
        <taxon>Lophotrochozoa</taxon>
        <taxon>Mollusca</taxon>
        <taxon>Gastropoda</taxon>
        <taxon>Heterobranchia</taxon>
        <taxon>Euthyneura</taxon>
        <taxon>Panpulmonata</taxon>
        <taxon>Sacoglossa</taxon>
        <taxon>Placobranchoidea</taxon>
        <taxon>Plakobranchidae</taxon>
        <taxon>Elysia</taxon>
    </lineage>
</organism>
<reference evidence="2 3" key="1">
    <citation type="submission" date="2019-01" db="EMBL/GenBank/DDBJ databases">
        <title>A draft genome assembly of the solar-powered sea slug Elysia chlorotica.</title>
        <authorList>
            <person name="Cai H."/>
            <person name="Li Q."/>
            <person name="Fang X."/>
            <person name="Li J."/>
            <person name="Curtis N.E."/>
            <person name="Altenburger A."/>
            <person name="Shibata T."/>
            <person name="Feng M."/>
            <person name="Maeda T."/>
            <person name="Schwartz J.A."/>
            <person name="Shigenobu S."/>
            <person name="Lundholm N."/>
            <person name="Nishiyama T."/>
            <person name="Yang H."/>
            <person name="Hasebe M."/>
            <person name="Li S."/>
            <person name="Pierce S.K."/>
            <person name="Wang J."/>
        </authorList>
    </citation>
    <scope>NUCLEOTIDE SEQUENCE [LARGE SCALE GENOMIC DNA]</scope>
    <source>
        <strain evidence="2">EC2010</strain>
        <tissue evidence="2">Whole organism of an adult</tissue>
    </source>
</reference>
<dbReference type="AlphaFoldDB" id="A0A433T7E0"/>
<keyword evidence="3" id="KW-1185">Reference proteome</keyword>
<keyword evidence="1" id="KW-1133">Transmembrane helix</keyword>